<evidence type="ECO:0000313" key="3">
    <source>
        <dbReference type="Proteomes" id="UP001283212"/>
    </source>
</evidence>
<dbReference type="Gene3D" id="2.40.320.10">
    <property type="entry name" value="Hypothetical Protein Pfu-838710-001"/>
    <property type="match status" value="1"/>
</dbReference>
<gene>
    <name evidence="2" type="ORF">McpCs1_15480</name>
</gene>
<feature type="domain" description="CYTH" evidence="1">
    <location>
        <begin position="2"/>
        <end position="181"/>
    </location>
</feature>
<accession>A0AAE4SBV8</accession>
<dbReference type="PANTHER" id="PTHR21028">
    <property type="entry name" value="SI:CH211-156B7.4"/>
    <property type="match status" value="1"/>
</dbReference>
<dbReference type="InterPro" id="IPR008173">
    <property type="entry name" value="Adenylyl_cyclase_CyaB"/>
</dbReference>
<dbReference type="InterPro" id="IPR023577">
    <property type="entry name" value="CYTH_domain"/>
</dbReference>
<dbReference type="PANTHER" id="PTHR21028:SF2">
    <property type="entry name" value="CYTH DOMAIN-CONTAINING PROTEIN"/>
    <property type="match status" value="1"/>
</dbReference>
<keyword evidence="3" id="KW-1185">Reference proteome</keyword>
<comment type="caution">
    <text evidence="2">The sequence shown here is derived from an EMBL/GenBank/DDBJ whole genome shotgun (WGS) entry which is preliminary data.</text>
</comment>
<dbReference type="Pfam" id="PF01928">
    <property type="entry name" value="CYTH"/>
    <property type="match status" value="1"/>
</dbReference>
<dbReference type="AlphaFoldDB" id="A0AAE4SBV8"/>
<dbReference type="SUPFAM" id="SSF55154">
    <property type="entry name" value="CYTH-like phosphatases"/>
    <property type="match status" value="1"/>
</dbReference>
<dbReference type="RefSeq" id="WP_338096654.1">
    <property type="nucleotide sequence ID" value="NZ_JAWDKB010000006.1"/>
</dbReference>
<name>A0AAE4SBV8_9EURY</name>
<dbReference type="CDD" id="cd07890">
    <property type="entry name" value="CYTH-like_AC_IV-like"/>
    <property type="match status" value="1"/>
</dbReference>
<evidence type="ECO:0000259" key="1">
    <source>
        <dbReference type="PROSITE" id="PS51707"/>
    </source>
</evidence>
<dbReference type="NCBIfam" id="TIGR00318">
    <property type="entry name" value="cyaB"/>
    <property type="match status" value="1"/>
</dbReference>
<evidence type="ECO:0000313" key="2">
    <source>
        <dbReference type="EMBL" id="MDV0444152.1"/>
    </source>
</evidence>
<proteinExistence type="predicted"/>
<dbReference type="InterPro" id="IPR033469">
    <property type="entry name" value="CYTH-like_dom_sf"/>
</dbReference>
<sequence length="188" mass="21006">MALEIEIKVKVPSLEPIRNNLEKHGAVLIAEQDEHDIYYNAPHKDFAQTDEAVRVRYTKNQTCGKIMPPNVTYKGPKVGREGFKAREEIIVDLSSGEDFGIILERLNFRKTAEVVKHREIYQCEKAIVTLDNVEDVGTFSEIEADFSLTEDEAIAAIESVAAVAGITGERLTKSYLEILLDAKAAKKV</sequence>
<reference evidence="2 3" key="1">
    <citation type="submission" date="2023-06" db="EMBL/GenBank/DDBJ databases">
        <title>Genome sequence of Methancorpusculaceae sp. Cs1.</title>
        <authorList>
            <person name="Protasov E."/>
            <person name="Platt K."/>
            <person name="Poehlein A."/>
            <person name="Daniel R."/>
            <person name="Brune A."/>
        </authorList>
    </citation>
    <scope>NUCLEOTIDE SEQUENCE [LARGE SCALE GENOMIC DNA]</scope>
    <source>
        <strain evidence="2 3">Cs1</strain>
    </source>
</reference>
<dbReference type="SMART" id="SM01118">
    <property type="entry name" value="CYTH"/>
    <property type="match status" value="1"/>
</dbReference>
<dbReference type="PROSITE" id="PS51707">
    <property type="entry name" value="CYTH"/>
    <property type="match status" value="1"/>
</dbReference>
<protein>
    <recommendedName>
        <fullName evidence="1">CYTH domain-containing protein</fullName>
    </recommendedName>
</protein>
<dbReference type="Proteomes" id="UP001283212">
    <property type="component" value="Unassembled WGS sequence"/>
</dbReference>
<dbReference type="EMBL" id="JAWDKB010000006">
    <property type="protein sequence ID" value="MDV0444152.1"/>
    <property type="molecule type" value="Genomic_DNA"/>
</dbReference>
<organism evidence="2 3">
    <name type="scientific">Methanorbis rubei</name>
    <dbReference type="NCBI Taxonomy" id="3028300"/>
    <lineage>
        <taxon>Archaea</taxon>
        <taxon>Methanobacteriati</taxon>
        <taxon>Methanobacteriota</taxon>
        <taxon>Stenosarchaea group</taxon>
        <taxon>Methanomicrobia</taxon>
        <taxon>Methanomicrobiales</taxon>
        <taxon>Methanocorpusculaceae</taxon>
        <taxon>Methanorbis</taxon>
    </lineage>
</organism>